<dbReference type="OrthoDB" id="1936384at2759"/>
<dbReference type="EMBL" id="JADFTS010000003">
    <property type="protein sequence ID" value="KAF9617920.1"/>
    <property type="molecule type" value="Genomic_DNA"/>
</dbReference>
<comment type="caution">
    <text evidence="1">The sequence shown here is derived from an EMBL/GenBank/DDBJ whole genome shotgun (WGS) entry which is preliminary data.</text>
</comment>
<evidence type="ECO:0000313" key="2">
    <source>
        <dbReference type="Proteomes" id="UP000631114"/>
    </source>
</evidence>
<name>A0A835M3N1_9MAGN</name>
<organism evidence="1 2">
    <name type="scientific">Coptis chinensis</name>
    <dbReference type="NCBI Taxonomy" id="261450"/>
    <lineage>
        <taxon>Eukaryota</taxon>
        <taxon>Viridiplantae</taxon>
        <taxon>Streptophyta</taxon>
        <taxon>Embryophyta</taxon>
        <taxon>Tracheophyta</taxon>
        <taxon>Spermatophyta</taxon>
        <taxon>Magnoliopsida</taxon>
        <taxon>Ranunculales</taxon>
        <taxon>Ranunculaceae</taxon>
        <taxon>Coptidoideae</taxon>
        <taxon>Coptis</taxon>
    </lineage>
</organism>
<feature type="non-terminal residue" evidence="1">
    <location>
        <position position="1"/>
    </location>
</feature>
<keyword evidence="2" id="KW-1185">Reference proteome</keyword>
<protein>
    <submittedName>
        <fullName evidence="1">Uncharacterized protein</fullName>
    </submittedName>
</protein>
<accession>A0A835M3N1</accession>
<proteinExistence type="predicted"/>
<dbReference type="AlphaFoldDB" id="A0A835M3N1"/>
<evidence type="ECO:0000313" key="1">
    <source>
        <dbReference type="EMBL" id="KAF9617920.1"/>
    </source>
</evidence>
<reference evidence="1 2" key="1">
    <citation type="submission" date="2020-10" db="EMBL/GenBank/DDBJ databases">
        <title>The Coptis chinensis genome and diversification of protoberbering-type alkaloids.</title>
        <authorList>
            <person name="Wang B."/>
            <person name="Shu S."/>
            <person name="Song C."/>
            <person name="Liu Y."/>
        </authorList>
    </citation>
    <scope>NUCLEOTIDE SEQUENCE [LARGE SCALE GENOMIC DNA]</scope>
    <source>
        <strain evidence="1">HL-2020</strain>
        <tissue evidence="1">Leaf</tissue>
    </source>
</reference>
<dbReference type="Proteomes" id="UP000631114">
    <property type="component" value="Unassembled WGS sequence"/>
</dbReference>
<sequence length="173" mass="19773">MTVFCNLSPRSERIGVPTVWTVGSNLDTIYSLPRPFPTTTSLTVRHYRFSHDLSHQTSKILCKLQVNKLRKALEEASENGCLVKSTEIDFESVCNEDGSLEKSRLLARLHAQKEFLQATTLATDYIFYSEASIPDLLKSFNKYLTMYPKFQPSEKIDQLRSDEYAHPSDMVSK</sequence>
<gene>
    <name evidence="1" type="ORF">IFM89_039172</name>
</gene>